<dbReference type="GeneTree" id="ENSGT00940000165076"/>
<dbReference type="Proteomes" id="UP000261560">
    <property type="component" value="Unplaced"/>
</dbReference>
<dbReference type="Ensembl" id="ENSOMET00000034726.1">
    <property type="protein sequence ID" value="ENSOMEP00000033097.1"/>
    <property type="gene ID" value="ENSOMEG00000018888.1"/>
</dbReference>
<dbReference type="CTD" id="550503"/>
<dbReference type="SMART" id="SM00409">
    <property type="entry name" value="IG"/>
    <property type="match status" value="2"/>
</dbReference>
<keyword evidence="7" id="KW-0732">Signal</keyword>
<evidence type="ECO:0000256" key="1">
    <source>
        <dbReference type="ARBA" id="ARBA00004435"/>
    </source>
</evidence>
<dbReference type="InterPro" id="IPR013783">
    <property type="entry name" value="Ig-like_fold"/>
</dbReference>
<dbReference type="OMA" id="AQRCRIN"/>
<dbReference type="OrthoDB" id="10045577at2759"/>
<evidence type="ECO:0000313" key="9">
    <source>
        <dbReference type="Ensembl" id="ENSOMEP00000033097.1"/>
    </source>
</evidence>
<dbReference type="PROSITE" id="PS50835">
    <property type="entry name" value="IG_LIKE"/>
    <property type="match status" value="2"/>
</dbReference>
<reference evidence="9" key="2">
    <citation type="submission" date="2025-09" db="UniProtKB">
        <authorList>
            <consortium name="Ensembl"/>
        </authorList>
    </citation>
    <scope>IDENTIFICATION</scope>
</reference>
<keyword evidence="6" id="KW-0472">Membrane</keyword>
<evidence type="ECO:0000256" key="5">
    <source>
        <dbReference type="ARBA" id="ARBA00023768"/>
    </source>
</evidence>
<keyword evidence="4" id="KW-0965">Cell junction</keyword>
<evidence type="ECO:0000256" key="7">
    <source>
        <dbReference type="SAM" id="SignalP"/>
    </source>
</evidence>
<dbReference type="GO" id="GO:0016323">
    <property type="term" value="C:basolateral plasma membrane"/>
    <property type="evidence" value="ECO:0007669"/>
    <property type="project" value="UniProtKB-SubCell"/>
</dbReference>
<feature type="domain" description="Ig-like" evidence="8">
    <location>
        <begin position="57"/>
        <end position="159"/>
    </location>
</feature>
<dbReference type="GO" id="GO:0005912">
    <property type="term" value="C:adherens junction"/>
    <property type="evidence" value="ECO:0007669"/>
    <property type="project" value="UniProtKB-SubCell"/>
</dbReference>
<keyword evidence="3" id="KW-0796">Tight junction</keyword>
<keyword evidence="6" id="KW-1133">Transmembrane helix</keyword>
<proteinExistence type="predicted"/>
<dbReference type="Pfam" id="PF07686">
    <property type="entry name" value="V-set"/>
    <property type="match status" value="1"/>
</dbReference>
<feature type="chain" id="PRO_5017363453" evidence="7">
    <location>
        <begin position="42"/>
        <end position="372"/>
    </location>
</feature>
<accession>A0A3B3DSH2</accession>
<dbReference type="GeneID" id="112162894"/>
<feature type="domain" description="Ig-like" evidence="8">
    <location>
        <begin position="164"/>
        <end position="250"/>
    </location>
</feature>
<evidence type="ECO:0000256" key="3">
    <source>
        <dbReference type="ARBA" id="ARBA00022427"/>
    </source>
</evidence>
<keyword evidence="10" id="KW-1185">Reference proteome</keyword>
<evidence type="ECO:0000313" key="10">
    <source>
        <dbReference type="Proteomes" id="UP000261560"/>
    </source>
</evidence>
<dbReference type="InterPro" id="IPR036179">
    <property type="entry name" value="Ig-like_dom_sf"/>
</dbReference>
<dbReference type="AlphaFoldDB" id="A0A3B3DSH2"/>
<dbReference type="PANTHER" id="PTHR44468">
    <property type="entry name" value="COXSACKIEVIRUS AND ADENOVIRUS RECEPTOR-RELATED"/>
    <property type="match status" value="1"/>
</dbReference>
<evidence type="ECO:0000259" key="8">
    <source>
        <dbReference type="PROSITE" id="PS50835"/>
    </source>
</evidence>
<dbReference type="InterPro" id="IPR052307">
    <property type="entry name" value="EJ_Adhesion_Regulator"/>
</dbReference>
<dbReference type="Pfam" id="PF13927">
    <property type="entry name" value="Ig_3"/>
    <property type="match status" value="1"/>
</dbReference>
<dbReference type="Gene3D" id="2.60.40.10">
    <property type="entry name" value="Immunoglobulins"/>
    <property type="match status" value="2"/>
</dbReference>
<dbReference type="InterPro" id="IPR003599">
    <property type="entry name" value="Ig_sub"/>
</dbReference>
<dbReference type="RefSeq" id="XP_024154628.1">
    <property type="nucleotide sequence ID" value="XM_024298860.2"/>
</dbReference>
<dbReference type="GO" id="GO:0005923">
    <property type="term" value="C:bicellular tight junction"/>
    <property type="evidence" value="ECO:0007669"/>
    <property type="project" value="UniProtKB-SubCell"/>
</dbReference>
<keyword evidence="6" id="KW-0812">Transmembrane</keyword>
<dbReference type="InterPro" id="IPR003598">
    <property type="entry name" value="Ig_sub2"/>
</dbReference>
<comment type="subcellular location">
    <subcellularLocation>
        <location evidence="5">Basolateral cell membrane</location>
        <topology evidence="5">Single-pass type I membrane protein</topology>
    </subcellularLocation>
    <subcellularLocation>
        <location evidence="2">Cell junction</location>
        <location evidence="2">Adherens junction</location>
    </subcellularLocation>
    <subcellularLocation>
        <location evidence="1">Cell junction</location>
        <location evidence="1">Tight junction</location>
    </subcellularLocation>
</comment>
<dbReference type="PaxDb" id="30732-ENSOMEP00000033097"/>
<protein>
    <submittedName>
        <fullName evidence="9">Coxsackievirus and adenovirus receptor homolog</fullName>
    </submittedName>
</protein>
<dbReference type="SUPFAM" id="SSF48726">
    <property type="entry name" value="Immunoglobulin"/>
    <property type="match status" value="2"/>
</dbReference>
<dbReference type="InterPro" id="IPR007110">
    <property type="entry name" value="Ig-like_dom"/>
</dbReference>
<dbReference type="STRING" id="30732.ENSOMEP00000033097"/>
<dbReference type="PANTHER" id="PTHR44468:SF1">
    <property type="entry name" value="V-SET AND IMMUNOGLOBULIN DOMAIN CONTAINING 8A ISOFORM 1"/>
    <property type="match status" value="1"/>
</dbReference>
<dbReference type="KEGG" id="oml:112162894"/>
<evidence type="ECO:0000256" key="4">
    <source>
        <dbReference type="ARBA" id="ARBA00022949"/>
    </source>
</evidence>
<dbReference type="InterPro" id="IPR013106">
    <property type="entry name" value="Ig_V-set"/>
</dbReference>
<dbReference type="SMART" id="SM00408">
    <property type="entry name" value="IGc2"/>
    <property type="match status" value="2"/>
</dbReference>
<name>A0A3B3DSH2_ORYME</name>
<evidence type="ECO:0000256" key="2">
    <source>
        <dbReference type="ARBA" id="ARBA00004536"/>
    </source>
</evidence>
<organism evidence="9 10">
    <name type="scientific">Oryzias melastigma</name>
    <name type="common">Marine medaka</name>
    <dbReference type="NCBI Taxonomy" id="30732"/>
    <lineage>
        <taxon>Eukaryota</taxon>
        <taxon>Metazoa</taxon>
        <taxon>Chordata</taxon>
        <taxon>Craniata</taxon>
        <taxon>Vertebrata</taxon>
        <taxon>Euteleostomi</taxon>
        <taxon>Actinopterygii</taxon>
        <taxon>Neopterygii</taxon>
        <taxon>Teleostei</taxon>
        <taxon>Neoteleostei</taxon>
        <taxon>Acanthomorphata</taxon>
        <taxon>Ovalentaria</taxon>
        <taxon>Atherinomorphae</taxon>
        <taxon>Beloniformes</taxon>
        <taxon>Adrianichthyidae</taxon>
        <taxon>Oryziinae</taxon>
        <taxon>Oryzias</taxon>
    </lineage>
</organism>
<feature type="transmembrane region" description="Helical" evidence="6">
    <location>
        <begin position="258"/>
        <end position="284"/>
    </location>
</feature>
<evidence type="ECO:0000256" key="6">
    <source>
        <dbReference type="SAM" id="Phobius"/>
    </source>
</evidence>
<sequence length="372" mass="40333">MLRRSCAHGRMSLGLGWKPSSLLCWLSTAALVSSGMEGAIAMKVTSTGLQTIHKAAGDSVILNCSYTPGPLDTGELDIEWSVVSPDSTQKDQMLLSYASSTQYQHDDRSTVGGLSFASGDPSNGDASLLIEQLSPAHTSTYQCKVKKSPGVDMQKTSLVVMVKPSVPKCWLRGEELIGEDVSLHCQSAKGSTPLKYTWRRESVGPIPAAAMQNSVTGELRFSNLSQSFAGIYLCEVNNAVGAQRCRINLKASKPPNRAGVIVGTFVGSLLLIFILLVFIVLLYWKLRNGRYNEKEFSNEIREDALPPDRRSVSLRSGRTSRGPPSVPYSEVYAEDAIPFDEGSACFPSSSSHGHTPVKHTALEYNSKYGYAV</sequence>
<reference evidence="9" key="1">
    <citation type="submission" date="2025-08" db="UniProtKB">
        <authorList>
            <consortium name="Ensembl"/>
        </authorList>
    </citation>
    <scope>IDENTIFICATION</scope>
</reference>
<feature type="signal peptide" evidence="7">
    <location>
        <begin position="1"/>
        <end position="41"/>
    </location>
</feature>